<dbReference type="PANTHER" id="PTHR33653">
    <property type="entry name" value="RIBONUCLEASE VAPC2"/>
    <property type="match status" value="1"/>
</dbReference>
<comment type="similarity">
    <text evidence="7 8">Belongs to the PINc/VapC protein family.</text>
</comment>
<name>A0ABV3F9T4_9NOCA</name>
<comment type="caution">
    <text evidence="10">The sequence shown here is derived from an EMBL/GenBank/DDBJ whole genome shotgun (WGS) entry which is preliminary data.</text>
</comment>
<feature type="binding site" evidence="8">
    <location>
        <position position="7"/>
    </location>
    <ligand>
        <name>Mg(2+)</name>
        <dbReference type="ChEBI" id="CHEBI:18420"/>
    </ligand>
</feature>
<evidence type="ECO:0000256" key="5">
    <source>
        <dbReference type="ARBA" id="ARBA00022801"/>
    </source>
</evidence>
<feature type="domain" description="PIN" evidence="9">
    <location>
        <begin position="4"/>
        <end position="119"/>
    </location>
</feature>
<keyword evidence="6 8" id="KW-0460">Magnesium</keyword>
<dbReference type="SUPFAM" id="SSF88723">
    <property type="entry name" value="PIN domain-like"/>
    <property type="match status" value="1"/>
</dbReference>
<dbReference type="InterPro" id="IPR050556">
    <property type="entry name" value="Type_II_TA_system_RNase"/>
</dbReference>
<keyword evidence="4 8" id="KW-0479">Metal-binding</keyword>
<accession>A0ABV3F9T4</accession>
<reference evidence="10 11" key="1">
    <citation type="submission" date="2024-06" db="EMBL/GenBank/DDBJ databases">
        <title>The Natural Products Discovery Center: Release of the First 8490 Sequenced Strains for Exploring Actinobacteria Biosynthetic Diversity.</title>
        <authorList>
            <person name="Kalkreuter E."/>
            <person name="Kautsar S.A."/>
            <person name="Yang D."/>
            <person name="Bader C.D."/>
            <person name="Teijaro C.N."/>
            <person name="Fluegel L."/>
            <person name="Davis C.M."/>
            <person name="Simpson J.R."/>
            <person name="Lauterbach L."/>
            <person name="Steele A.D."/>
            <person name="Gui C."/>
            <person name="Meng S."/>
            <person name="Li G."/>
            <person name="Viehrig K."/>
            <person name="Ye F."/>
            <person name="Su P."/>
            <person name="Kiefer A.F."/>
            <person name="Nichols A."/>
            <person name="Cepeda A.J."/>
            <person name="Yan W."/>
            <person name="Fan B."/>
            <person name="Jiang Y."/>
            <person name="Adhikari A."/>
            <person name="Zheng C.-J."/>
            <person name="Schuster L."/>
            <person name="Cowan T.M."/>
            <person name="Smanski M.J."/>
            <person name="Chevrette M.G."/>
            <person name="De Carvalho L.P.S."/>
            <person name="Shen B."/>
        </authorList>
    </citation>
    <scope>NUCLEOTIDE SEQUENCE [LARGE SCALE GENOMIC DNA]</scope>
    <source>
        <strain evidence="10 11">NPDC050671</strain>
    </source>
</reference>
<keyword evidence="11" id="KW-1185">Reference proteome</keyword>
<comment type="cofactor">
    <cofactor evidence="1 8">
        <name>Mg(2+)</name>
        <dbReference type="ChEBI" id="CHEBI:18420"/>
    </cofactor>
</comment>
<dbReference type="InterPro" id="IPR002716">
    <property type="entry name" value="PIN_dom"/>
</dbReference>
<keyword evidence="5 8" id="KW-0378">Hydrolase</keyword>
<dbReference type="Gene3D" id="3.40.50.1010">
    <property type="entry name" value="5'-nuclease"/>
    <property type="match status" value="1"/>
</dbReference>
<evidence type="ECO:0000256" key="3">
    <source>
        <dbReference type="ARBA" id="ARBA00022722"/>
    </source>
</evidence>
<evidence type="ECO:0000259" key="9">
    <source>
        <dbReference type="Pfam" id="PF01850"/>
    </source>
</evidence>
<evidence type="ECO:0000256" key="4">
    <source>
        <dbReference type="ARBA" id="ARBA00022723"/>
    </source>
</evidence>
<dbReference type="EC" id="3.1.-.-" evidence="8"/>
<protein>
    <recommendedName>
        <fullName evidence="8">Ribonuclease VapC</fullName>
        <shortName evidence="8">RNase VapC</shortName>
        <ecNumber evidence="8">3.1.-.-</ecNumber>
    </recommendedName>
    <alternativeName>
        <fullName evidence="8">Toxin VapC</fullName>
    </alternativeName>
</protein>
<dbReference type="InterPro" id="IPR022907">
    <property type="entry name" value="VapC_family"/>
</dbReference>
<evidence type="ECO:0000256" key="7">
    <source>
        <dbReference type="ARBA" id="ARBA00038093"/>
    </source>
</evidence>
<dbReference type="EMBL" id="JBFAIH010000009">
    <property type="protein sequence ID" value="MEV0364475.1"/>
    <property type="molecule type" value="Genomic_DNA"/>
</dbReference>
<evidence type="ECO:0000256" key="1">
    <source>
        <dbReference type="ARBA" id="ARBA00001946"/>
    </source>
</evidence>
<proteinExistence type="inferred from homology"/>
<evidence type="ECO:0000256" key="6">
    <source>
        <dbReference type="ARBA" id="ARBA00022842"/>
    </source>
</evidence>
<sequence length="142" mass="15991">MTGYLVDSSALWRILRDRTVLDRWRETLANGEFRSCYPQRSEFLTSARNLKEYSDFCRMFDTLYRDVAVPKGAGQWIGKVQYFAAERGSHQCLSAVDLQVCATAAHHGLVVVHDDSDFVTATGLSVELRQINVHEGPFDSGS</sequence>
<dbReference type="RefSeq" id="WP_357979588.1">
    <property type="nucleotide sequence ID" value="NZ_JBFAIH010000009.1"/>
</dbReference>
<keyword evidence="2 8" id="KW-1277">Toxin-antitoxin system</keyword>
<dbReference type="Proteomes" id="UP001551658">
    <property type="component" value="Unassembled WGS sequence"/>
</dbReference>
<comment type="function">
    <text evidence="8">Toxic component of a toxin-antitoxin (TA) system. An RNase.</text>
</comment>
<evidence type="ECO:0000256" key="2">
    <source>
        <dbReference type="ARBA" id="ARBA00022649"/>
    </source>
</evidence>
<dbReference type="InterPro" id="IPR029060">
    <property type="entry name" value="PIN-like_dom_sf"/>
</dbReference>
<gene>
    <name evidence="8" type="primary">vapC</name>
    <name evidence="10" type="ORF">AB0H72_17430</name>
</gene>
<evidence type="ECO:0000313" key="11">
    <source>
        <dbReference type="Proteomes" id="UP001551658"/>
    </source>
</evidence>
<feature type="binding site" evidence="8">
    <location>
        <position position="97"/>
    </location>
    <ligand>
        <name>Mg(2+)</name>
        <dbReference type="ChEBI" id="CHEBI:18420"/>
    </ligand>
</feature>
<evidence type="ECO:0000256" key="8">
    <source>
        <dbReference type="HAMAP-Rule" id="MF_00265"/>
    </source>
</evidence>
<keyword evidence="8" id="KW-0800">Toxin</keyword>
<dbReference type="Pfam" id="PF01850">
    <property type="entry name" value="PIN"/>
    <property type="match status" value="1"/>
</dbReference>
<evidence type="ECO:0000313" key="10">
    <source>
        <dbReference type="EMBL" id="MEV0364475.1"/>
    </source>
</evidence>
<keyword evidence="3 8" id="KW-0540">Nuclease</keyword>
<organism evidence="10 11">
    <name type="scientific">Nocardia fusca</name>
    <dbReference type="NCBI Taxonomy" id="941183"/>
    <lineage>
        <taxon>Bacteria</taxon>
        <taxon>Bacillati</taxon>
        <taxon>Actinomycetota</taxon>
        <taxon>Actinomycetes</taxon>
        <taxon>Mycobacteriales</taxon>
        <taxon>Nocardiaceae</taxon>
        <taxon>Nocardia</taxon>
    </lineage>
</organism>
<dbReference type="HAMAP" id="MF_00265">
    <property type="entry name" value="VapC_Nob1"/>
    <property type="match status" value="1"/>
</dbReference>
<dbReference type="PANTHER" id="PTHR33653:SF1">
    <property type="entry name" value="RIBONUCLEASE VAPC2"/>
    <property type="match status" value="1"/>
</dbReference>